<comment type="function">
    <text evidence="7">Key enzyme in folate metabolism. Catalyzes an essential reaction for de novo glycine and purine synthesis, and for DNA precursor synthesis.</text>
</comment>
<dbReference type="PANTHER" id="PTHR48069:SF3">
    <property type="entry name" value="DIHYDROFOLATE REDUCTASE"/>
    <property type="match status" value="1"/>
</dbReference>
<proteinExistence type="inferred from homology"/>
<dbReference type="InterPro" id="IPR017925">
    <property type="entry name" value="DHFR_CS"/>
</dbReference>
<keyword evidence="6 7" id="KW-0560">Oxidoreductase</keyword>
<accession>A0ABY5KWE9</accession>
<dbReference type="InterPro" id="IPR001796">
    <property type="entry name" value="DHFR_dom"/>
</dbReference>
<gene>
    <name evidence="10" type="ORF">NP064_10100</name>
</gene>
<organism evidence="10 11">
    <name type="scientific">Cellulomonas chengniuliangii</name>
    <dbReference type="NCBI Taxonomy" id="2968084"/>
    <lineage>
        <taxon>Bacteria</taxon>
        <taxon>Bacillati</taxon>
        <taxon>Actinomycetota</taxon>
        <taxon>Actinomycetes</taxon>
        <taxon>Micrococcales</taxon>
        <taxon>Cellulomonadaceae</taxon>
        <taxon>Cellulomonas</taxon>
    </lineage>
</organism>
<protein>
    <recommendedName>
        <fullName evidence="3 7">Dihydrofolate reductase</fullName>
        <ecNumber evidence="3 7">1.5.1.3</ecNumber>
    </recommendedName>
</protein>
<evidence type="ECO:0000256" key="6">
    <source>
        <dbReference type="ARBA" id="ARBA00023002"/>
    </source>
</evidence>
<dbReference type="EC" id="1.5.1.3" evidence="3 7"/>
<evidence type="ECO:0000313" key="10">
    <source>
        <dbReference type="EMBL" id="UUI74173.1"/>
    </source>
</evidence>
<evidence type="ECO:0000256" key="2">
    <source>
        <dbReference type="ARBA" id="ARBA00009539"/>
    </source>
</evidence>
<dbReference type="Pfam" id="PF00186">
    <property type="entry name" value="DHFR_1"/>
    <property type="match status" value="1"/>
</dbReference>
<comment type="similarity">
    <text evidence="2 7 8">Belongs to the dihydrofolate reductase family.</text>
</comment>
<evidence type="ECO:0000256" key="3">
    <source>
        <dbReference type="ARBA" id="ARBA00012856"/>
    </source>
</evidence>
<keyword evidence="4 7" id="KW-0554">One-carbon metabolism</keyword>
<sequence>MSLSLVWAQSPTGVIGRDGALPWRVPEDMARFRALTSGCPVLMGRATWESLPARFRPLPGRENLVLTRAEGYVAEGATVVGSLDAALDLLGNRDAWVIGGGVVYAAAIDHADRLEVTEVDVEVEGDAFAPRVDPAVWERRECDPAEGWHTSTADGVRYRFVTYERATGR</sequence>
<evidence type="ECO:0000256" key="4">
    <source>
        <dbReference type="ARBA" id="ARBA00022563"/>
    </source>
</evidence>
<dbReference type="Proteomes" id="UP001316189">
    <property type="component" value="Chromosome"/>
</dbReference>
<dbReference type="InterPro" id="IPR024072">
    <property type="entry name" value="DHFR-like_dom_sf"/>
</dbReference>
<evidence type="ECO:0000256" key="7">
    <source>
        <dbReference type="PIRNR" id="PIRNR000194"/>
    </source>
</evidence>
<dbReference type="PROSITE" id="PS51330">
    <property type="entry name" value="DHFR_2"/>
    <property type="match status" value="1"/>
</dbReference>
<evidence type="ECO:0000256" key="8">
    <source>
        <dbReference type="RuleBase" id="RU004474"/>
    </source>
</evidence>
<feature type="domain" description="DHFR" evidence="9">
    <location>
        <begin position="2"/>
        <end position="165"/>
    </location>
</feature>
<evidence type="ECO:0000256" key="5">
    <source>
        <dbReference type="ARBA" id="ARBA00022857"/>
    </source>
</evidence>
<dbReference type="PROSITE" id="PS00075">
    <property type="entry name" value="DHFR_1"/>
    <property type="match status" value="1"/>
</dbReference>
<dbReference type="PANTHER" id="PTHR48069">
    <property type="entry name" value="DIHYDROFOLATE REDUCTASE"/>
    <property type="match status" value="1"/>
</dbReference>
<evidence type="ECO:0000256" key="1">
    <source>
        <dbReference type="ARBA" id="ARBA00004903"/>
    </source>
</evidence>
<comment type="pathway">
    <text evidence="1 7">Cofactor biosynthesis; tetrahydrofolate biosynthesis; 5,6,7,8-tetrahydrofolate from 7,8-dihydrofolate: step 1/1.</text>
</comment>
<keyword evidence="11" id="KW-1185">Reference proteome</keyword>
<dbReference type="PRINTS" id="PR00070">
    <property type="entry name" value="DHFR"/>
</dbReference>
<dbReference type="EMBL" id="CP101988">
    <property type="protein sequence ID" value="UUI74173.1"/>
    <property type="molecule type" value="Genomic_DNA"/>
</dbReference>
<dbReference type="InterPro" id="IPR012259">
    <property type="entry name" value="DHFR"/>
</dbReference>
<dbReference type="RefSeq" id="WP_227569794.1">
    <property type="nucleotide sequence ID" value="NZ_CP101988.1"/>
</dbReference>
<reference evidence="10 11" key="1">
    <citation type="submission" date="2022-07" db="EMBL/GenBank/DDBJ databases">
        <title>Novel species in genus cellulomonas.</title>
        <authorList>
            <person name="Ye L."/>
        </authorList>
    </citation>
    <scope>NUCLEOTIDE SEQUENCE [LARGE SCALE GENOMIC DNA]</scope>
    <source>
        <strain evidence="11">zg-Y338</strain>
    </source>
</reference>
<comment type="catalytic activity">
    <reaction evidence="7">
        <text>(6S)-5,6,7,8-tetrahydrofolate + NADP(+) = 7,8-dihydrofolate + NADPH + H(+)</text>
        <dbReference type="Rhea" id="RHEA:15009"/>
        <dbReference type="ChEBI" id="CHEBI:15378"/>
        <dbReference type="ChEBI" id="CHEBI:57451"/>
        <dbReference type="ChEBI" id="CHEBI:57453"/>
        <dbReference type="ChEBI" id="CHEBI:57783"/>
        <dbReference type="ChEBI" id="CHEBI:58349"/>
        <dbReference type="EC" id="1.5.1.3"/>
    </reaction>
</comment>
<dbReference type="SUPFAM" id="SSF53597">
    <property type="entry name" value="Dihydrofolate reductase-like"/>
    <property type="match status" value="1"/>
</dbReference>
<dbReference type="CDD" id="cd00209">
    <property type="entry name" value="DHFR"/>
    <property type="match status" value="1"/>
</dbReference>
<keyword evidence="5 7" id="KW-0521">NADP</keyword>
<evidence type="ECO:0000313" key="11">
    <source>
        <dbReference type="Proteomes" id="UP001316189"/>
    </source>
</evidence>
<name>A0ABY5KWE9_9CELL</name>
<evidence type="ECO:0000259" key="9">
    <source>
        <dbReference type="PROSITE" id="PS51330"/>
    </source>
</evidence>
<dbReference type="Gene3D" id="3.40.430.10">
    <property type="entry name" value="Dihydrofolate Reductase, subunit A"/>
    <property type="match status" value="1"/>
</dbReference>
<dbReference type="PIRSF" id="PIRSF000194">
    <property type="entry name" value="DHFR"/>
    <property type="match status" value="1"/>
</dbReference>